<dbReference type="NCBIfam" id="NF001567">
    <property type="entry name" value="PRK00389.1"/>
    <property type="match status" value="1"/>
</dbReference>
<evidence type="ECO:0000259" key="9">
    <source>
        <dbReference type="Pfam" id="PF01571"/>
    </source>
</evidence>
<dbReference type="InterPro" id="IPR022903">
    <property type="entry name" value="GcvT_bac"/>
</dbReference>
<dbReference type="Pfam" id="PF08669">
    <property type="entry name" value="GCV_T_C"/>
    <property type="match status" value="1"/>
</dbReference>
<evidence type="ECO:0000256" key="2">
    <source>
        <dbReference type="ARBA" id="ARBA00012616"/>
    </source>
</evidence>
<accession>A0A4V2F5R7</accession>
<feature type="binding site" evidence="8">
    <location>
        <position position="195"/>
    </location>
    <ligand>
        <name>substrate</name>
    </ligand>
</feature>
<proteinExistence type="inferred from homology"/>
<dbReference type="Gene3D" id="3.30.70.1400">
    <property type="entry name" value="Aminomethyltransferase beta-barrel domains"/>
    <property type="match status" value="1"/>
</dbReference>
<dbReference type="InterPro" id="IPR006223">
    <property type="entry name" value="GcvT"/>
</dbReference>
<keyword evidence="4 7" id="KW-0808">Transferase</keyword>
<keyword evidence="11" id="KW-0489">Methyltransferase</keyword>
<comment type="caution">
    <text evidence="11">The sequence shown here is derived from an EMBL/GenBank/DDBJ whole genome shotgun (WGS) entry which is preliminary data.</text>
</comment>
<dbReference type="Gene3D" id="3.30.1360.120">
    <property type="entry name" value="Probable tRNA modification gtpase trme, domain 1"/>
    <property type="match status" value="1"/>
</dbReference>
<dbReference type="InterPro" id="IPR029043">
    <property type="entry name" value="GcvT/YgfZ_C"/>
</dbReference>
<gene>
    <name evidence="7" type="primary">gcvT</name>
    <name evidence="11" type="ORF">EV197_2340</name>
</gene>
<keyword evidence="3 7" id="KW-0032">Aminotransferase</keyword>
<dbReference type="GO" id="GO:0005960">
    <property type="term" value="C:glycine cleavage complex"/>
    <property type="evidence" value="ECO:0007669"/>
    <property type="project" value="InterPro"/>
</dbReference>
<keyword evidence="12" id="KW-1185">Reference proteome</keyword>
<dbReference type="PIRSF" id="PIRSF006487">
    <property type="entry name" value="GcvT"/>
    <property type="match status" value="1"/>
</dbReference>
<reference evidence="11 12" key="1">
    <citation type="submission" date="2019-02" db="EMBL/GenBank/DDBJ databases">
        <title>Genomic Encyclopedia of Type Strains, Phase IV (KMG-IV): sequencing the most valuable type-strain genomes for metagenomic binning, comparative biology and taxonomic classification.</title>
        <authorList>
            <person name="Goeker M."/>
        </authorList>
    </citation>
    <scope>NUCLEOTIDE SEQUENCE [LARGE SCALE GENOMIC DNA]</scope>
    <source>
        <strain evidence="11 12">DSM 17196</strain>
    </source>
</reference>
<evidence type="ECO:0000313" key="11">
    <source>
        <dbReference type="EMBL" id="RZS93759.1"/>
    </source>
</evidence>
<dbReference type="InterPro" id="IPR006222">
    <property type="entry name" value="GCVT_N"/>
</dbReference>
<protein>
    <recommendedName>
        <fullName evidence="2 7">Aminomethyltransferase</fullName>
        <ecNumber evidence="2 7">2.1.2.10</ecNumber>
    </recommendedName>
    <alternativeName>
        <fullName evidence="5 7">Glycine cleavage system T protein</fullName>
    </alternativeName>
</protein>
<dbReference type="PANTHER" id="PTHR43757:SF2">
    <property type="entry name" value="AMINOMETHYLTRANSFERASE, MITOCHONDRIAL"/>
    <property type="match status" value="1"/>
</dbReference>
<dbReference type="InterPro" id="IPR013977">
    <property type="entry name" value="GcvT_C"/>
</dbReference>
<dbReference type="InterPro" id="IPR027266">
    <property type="entry name" value="TrmE/GcvT-like"/>
</dbReference>
<evidence type="ECO:0000256" key="6">
    <source>
        <dbReference type="ARBA" id="ARBA00047665"/>
    </source>
</evidence>
<dbReference type="GO" id="GO:0005829">
    <property type="term" value="C:cytosol"/>
    <property type="evidence" value="ECO:0007669"/>
    <property type="project" value="TreeGrafter"/>
</dbReference>
<dbReference type="EC" id="2.1.2.10" evidence="2 7"/>
<comment type="similarity">
    <text evidence="1 7">Belongs to the GcvT family.</text>
</comment>
<dbReference type="GO" id="GO:0032259">
    <property type="term" value="P:methylation"/>
    <property type="evidence" value="ECO:0007669"/>
    <property type="project" value="UniProtKB-KW"/>
</dbReference>
<dbReference type="Gene3D" id="2.40.30.110">
    <property type="entry name" value="Aminomethyltransferase beta-barrel domains"/>
    <property type="match status" value="1"/>
</dbReference>
<organism evidence="11 12">
    <name type="scientific">Aquimarina brevivitae</name>
    <dbReference type="NCBI Taxonomy" id="323412"/>
    <lineage>
        <taxon>Bacteria</taxon>
        <taxon>Pseudomonadati</taxon>
        <taxon>Bacteroidota</taxon>
        <taxon>Flavobacteriia</taxon>
        <taxon>Flavobacteriales</taxon>
        <taxon>Flavobacteriaceae</taxon>
        <taxon>Aquimarina</taxon>
    </lineage>
</organism>
<dbReference type="FunFam" id="3.30.70.1400:FF:000001">
    <property type="entry name" value="Aminomethyltransferase"/>
    <property type="match status" value="1"/>
</dbReference>
<dbReference type="GO" id="GO:0004047">
    <property type="term" value="F:aminomethyltransferase activity"/>
    <property type="evidence" value="ECO:0007669"/>
    <property type="project" value="UniProtKB-UniRule"/>
</dbReference>
<evidence type="ECO:0000256" key="4">
    <source>
        <dbReference type="ARBA" id="ARBA00022679"/>
    </source>
</evidence>
<dbReference type="GO" id="GO:0008483">
    <property type="term" value="F:transaminase activity"/>
    <property type="evidence" value="ECO:0007669"/>
    <property type="project" value="UniProtKB-KW"/>
</dbReference>
<dbReference type="AlphaFoldDB" id="A0A4V2F5R7"/>
<dbReference type="FunFam" id="4.10.1250.10:FF:000001">
    <property type="entry name" value="Aminomethyltransferase"/>
    <property type="match status" value="1"/>
</dbReference>
<dbReference type="HAMAP" id="MF_00259">
    <property type="entry name" value="GcvT"/>
    <property type="match status" value="1"/>
</dbReference>
<dbReference type="FunFam" id="2.40.30.110:FF:000003">
    <property type="entry name" value="Aminomethyltransferase"/>
    <property type="match status" value="1"/>
</dbReference>
<feature type="domain" description="Aminomethyltransferase C-terminal" evidence="10">
    <location>
        <begin position="280"/>
        <end position="359"/>
    </location>
</feature>
<comment type="function">
    <text evidence="7">The glycine cleavage system catalyzes the degradation of glycine.</text>
</comment>
<dbReference type="Pfam" id="PF01571">
    <property type="entry name" value="GCV_T"/>
    <property type="match status" value="1"/>
</dbReference>
<dbReference type="GO" id="GO:0008168">
    <property type="term" value="F:methyltransferase activity"/>
    <property type="evidence" value="ECO:0007669"/>
    <property type="project" value="UniProtKB-KW"/>
</dbReference>
<dbReference type="Proteomes" id="UP000292262">
    <property type="component" value="Unassembled WGS sequence"/>
</dbReference>
<dbReference type="OrthoDB" id="9774591at2"/>
<evidence type="ECO:0000259" key="10">
    <source>
        <dbReference type="Pfam" id="PF08669"/>
    </source>
</evidence>
<sequence length="360" mass="39381">MKNTALTDTHIALGAKMVPFAGYNMPVSYEGVNVEHETVRNAVGVFDVSHMGEFLITGPKALELIQKVSSNDASKLVDGKAQYSCLPNNENGIVDDLIIYKLADEKYLLVVNASNIKKDWEWITIHNSMGAEMRDLSDEYSLLAIQGPKAAEAMQSLTSVKLSEISFYNFVVGDFADIPNVIISATGYTGSGGFEIYCRNTEVKQIWDKVLEAGASYGIKPIGLAARDTLRLEMGYCLYGNDITDQTSPLEAGLGWITKFTKDFINSEALAKQKEEGVSRKLVGFEIEERGIPRKDYDIVDEQGKVIGVVTSGTMSPSLQKAIGLGYVPKSYASPGSNVFIQVRKKSIPATVVKLPFYKG</sequence>
<dbReference type="GO" id="GO:0019464">
    <property type="term" value="P:glycine decarboxylation via glycine cleavage system"/>
    <property type="evidence" value="ECO:0007669"/>
    <property type="project" value="UniProtKB-UniRule"/>
</dbReference>
<evidence type="ECO:0000256" key="7">
    <source>
        <dbReference type="HAMAP-Rule" id="MF_00259"/>
    </source>
</evidence>
<evidence type="ECO:0000313" key="12">
    <source>
        <dbReference type="Proteomes" id="UP000292262"/>
    </source>
</evidence>
<dbReference type="EMBL" id="SGXE01000002">
    <property type="protein sequence ID" value="RZS93759.1"/>
    <property type="molecule type" value="Genomic_DNA"/>
</dbReference>
<dbReference type="SUPFAM" id="SSF101790">
    <property type="entry name" value="Aminomethyltransferase beta-barrel domain"/>
    <property type="match status" value="1"/>
</dbReference>
<comment type="subunit">
    <text evidence="7">The glycine cleavage system is composed of four proteins: P, T, L and H.</text>
</comment>
<evidence type="ECO:0000256" key="8">
    <source>
        <dbReference type="PIRSR" id="PIRSR006487-1"/>
    </source>
</evidence>
<dbReference type="InterPro" id="IPR028896">
    <property type="entry name" value="GcvT/YgfZ/DmdA"/>
</dbReference>
<evidence type="ECO:0000256" key="3">
    <source>
        <dbReference type="ARBA" id="ARBA00022576"/>
    </source>
</evidence>
<feature type="domain" description="GCVT N-terminal" evidence="9">
    <location>
        <begin position="6"/>
        <end position="262"/>
    </location>
</feature>
<dbReference type="NCBIfam" id="TIGR00528">
    <property type="entry name" value="gcvT"/>
    <property type="match status" value="1"/>
</dbReference>
<evidence type="ECO:0000256" key="5">
    <source>
        <dbReference type="ARBA" id="ARBA00031395"/>
    </source>
</evidence>
<name>A0A4V2F5R7_9FLAO</name>
<comment type="catalytic activity">
    <reaction evidence="6 7">
        <text>N(6)-[(R)-S(8)-aminomethyldihydrolipoyl]-L-lysyl-[protein] + (6S)-5,6,7,8-tetrahydrofolate = N(6)-[(R)-dihydrolipoyl]-L-lysyl-[protein] + (6R)-5,10-methylene-5,6,7,8-tetrahydrofolate + NH4(+)</text>
        <dbReference type="Rhea" id="RHEA:16945"/>
        <dbReference type="Rhea" id="RHEA-COMP:10475"/>
        <dbReference type="Rhea" id="RHEA-COMP:10492"/>
        <dbReference type="ChEBI" id="CHEBI:15636"/>
        <dbReference type="ChEBI" id="CHEBI:28938"/>
        <dbReference type="ChEBI" id="CHEBI:57453"/>
        <dbReference type="ChEBI" id="CHEBI:83100"/>
        <dbReference type="ChEBI" id="CHEBI:83143"/>
        <dbReference type="EC" id="2.1.2.10"/>
    </reaction>
</comment>
<dbReference type="RefSeq" id="WP_130286869.1">
    <property type="nucleotide sequence ID" value="NZ_SGXE01000002.1"/>
</dbReference>
<dbReference type="PANTHER" id="PTHR43757">
    <property type="entry name" value="AMINOMETHYLTRANSFERASE"/>
    <property type="match status" value="1"/>
</dbReference>
<dbReference type="SUPFAM" id="SSF103025">
    <property type="entry name" value="Folate-binding domain"/>
    <property type="match status" value="1"/>
</dbReference>
<evidence type="ECO:0000256" key="1">
    <source>
        <dbReference type="ARBA" id="ARBA00008609"/>
    </source>
</evidence>
<dbReference type="Gene3D" id="4.10.1250.10">
    <property type="entry name" value="Aminomethyltransferase fragment"/>
    <property type="match status" value="1"/>
</dbReference>